<dbReference type="STRING" id="1484693.RS694_13655"/>
<feature type="transmembrane region" description="Helical" evidence="7">
    <location>
        <begin position="122"/>
        <end position="144"/>
    </location>
</feature>
<accession>A0A1P8KBT8</accession>
<protein>
    <recommendedName>
        <fullName evidence="8">VTT domain-containing protein</fullName>
    </recommendedName>
</protein>
<dbReference type="InterPro" id="IPR032818">
    <property type="entry name" value="DedA-like"/>
</dbReference>
<evidence type="ECO:0000313" key="9">
    <source>
        <dbReference type="EMBL" id="APW43471.1"/>
    </source>
</evidence>
<feature type="domain" description="VTT" evidence="8">
    <location>
        <begin position="49"/>
        <end position="174"/>
    </location>
</feature>
<dbReference type="Pfam" id="PF09335">
    <property type="entry name" value="VTT_dom"/>
    <property type="match status" value="1"/>
</dbReference>
<dbReference type="Proteomes" id="UP000186110">
    <property type="component" value="Chromosome"/>
</dbReference>
<organism evidence="9 10">
    <name type="scientific">Rhodoferax saidenbachensis</name>
    <dbReference type="NCBI Taxonomy" id="1484693"/>
    <lineage>
        <taxon>Bacteria</taxon>
        <taxon>Pseudomonadati</taxon>
        <taxon>Pseudomonadota</taxon>
        <taxon>Betaproteobacteria</taxon>
        <taxon>Burkholderiales</taxon>
        <taxon>Comamonadaceae</taxon>
        <taxon>Rhodoferax</taxon>
    </lineage>
</organism>
<evidence type="ECO:0000256" key="4">
    <source>
        <dbReference type="ARBA" id="ARBA00022692"/>
    </source>
</evidence>
<keyword evidence="3 7" id="KW-1003">Cell membrane</keyword>
<dbReference type="eggNOG" id="COG0586">
    <property type="taxonomic scope" value="Bacteria"/>
</dbReference>
<reference evidence="9 10" key="1">
    <citation type="submission" date="2017-01" db="EMBL/GenBank/DDBJ databases">
        <authorList>
            <person name="Mah S.A."/>
            <person name="Swanson W.J."/>
            <person name="Moy G.W."/>
            <person name="Vacquier V.D."/>
        </authorList>
    </citation>
    <scope>NUCLEOTIDE SEQUENCE [LARGE SCALE GENOMIC DNA]</scope>
    <source>
        <strain evidence="9 10">DSM 22694</strain>
    </source>
</reference>
<evidence type="ECO:0000256" key="6">
    <source>
        <dbReference type="ARBA" id="ARBA00023136"/>
    </source>
</evidence>
<evidence type="ECO:0000256" key="3">
    <source>
        <dbReference type="ARBA" id="ARBA00022475"/>
    </source>
</evidence>
<feature type="transmembrane region" description="Helical" evidence="7">
    <location>
        <begin position="56"/>
        <end position="82"/>
    </location>
</feature>
<dbReference type="PANTHER" id="PTHR30353:SF0">
    <property type="entry name" value="TRANSMEMBRANE PROTEIN"/>
    <property type="match status" value="1"/>
</dbReference>
<evidence type="ECO:0000313" key="10">
    <source>
        <dbReference type="Proteomes" id="UP000186110"/>
    </source>
</evidence>
<gene>
    <name evidence="9" type="ORF">RS694_13655</name>
</gene>
<comment type="subcellular location">
    <subcellularLocation>
        <location evidence="1 7">Cell membrane</location>
        <topology evidence="1 7">Multi-pass membrane protein</topology>
    </subcellularLocation>
</comment>
<dbReference type="GO" id="GO:0005886">
    <property type="term" value="C:plasma membrane"/>
    <property type="evidence" value="ECO:0007669"/>
    <property type="project" value="UniProtKB-SubCell"/>
</dbReference>
<comment type="similarity">
    <text evidence="2 7">Belongs to the DedA family.</text>
</comment>
<keyword evidence="4 7" id="KW-0812">Transmembrane</keyword>
<evidence type="ECO:0000256" key="7">
    <source>
        <dbReference type="RuleBase" id="RU367016"/>
    </source>
</evidence>
<evidence type="ECO:0000256" key="5">
    <source>
        <dbReference type="ARBA" id="ARBA00022989"/>
    </source>
</evidence>
<name>A0A1P8KBT8_9BURK</name>
<feature type="transmembrane region" description="Helical" evidence="7">
    <location>
        <begin position="189"/>
        <end position="208"/>
    </location>
</feature>
<evidence type="ECO:0000256" key="2">
    <source>
        <dbReference type="ARBA" id="ARBA00010792"/>
    </source>
</evidence>
<feature type="transmembrane region" description="Helical" evidence="7">
    <location>
        <begin position="156"/>
        <end position="177"/>
    </location>
</feature>
<dbReference type="KEGG" id="rsb:RS694_13655"/>
<dbReference type="RefSeq" id="WP_029708622.1">
    <property type="nucleotide sequence ID" value="NZ_CP019239.1"/>
</dbReference>
<evidence type="ECO:0000259" key="8">
    <source>
        <dbReference type="Pfam" id="PF09335"/>
    </source>
</evidence>
<keyword evidence="5 7" id="KW-1133">Transmembrane helix</keyword>
<feature type="transmembrane region" description="Helical" evidence="7">
    <location>
        <begin position="27"/>
        <end position="49"/>
    </location>
</feature>
<proteinExistence type="inferred from homology"/>
<dbReference type="EMBL" id="CP019239">
    <property type="protein sequence ID" value="APW43471.1"/>
    <property type="molecule type" value="Genomic_DNA"/>
</dbReference>
<keyword evidence="6 7" id="KW-0472">Membrane</keyword>
<evidence type="ECO:0000256" key="1">
    <source>
        <dbReference type="ARBA" id="ARBA00004651"/>
    </source>
</evidence>
<dbReference type="AlphaFoldDB" id="A0A1P8KBT8"/>
<dbReference type="PANTHER" id="PTHR30353">
    <property type="entry name" value="INNER MEMBRANE PROTEIN DEDA-RELATED"/>
    <property type="match status" value="1"/>
</dbReference>
<keyword evidence="10" id="KW-1185">Reference proteome</keyword>
<dbReference type="InterPro" id="IPR032816">
    <property type="entry name" value="VTT_dom"/>
</dbReference>
<sequence length="214" mass="23997">MDLIMALFDFILHVDKYLEVFVQNYGWWVYALLFLIIFVETGVVVMPFLPGDSLLFVVGTMCGAGLMSFSMAVPVLLVAAILGDQCNYSIGRYFGPKVFRWEHSRFFNKAAFDKAHAFYETYGGFTIIAARFMPFLRTFVPFVGGVAEMGRTRFTLFNIVGAVLWVVGVCTAGYFLGSFPWVKHNLDKIIWAMILIPGLVIVFGALGSRFKTSA</sequence>